<dbReference type="PROSITE" id="PS50949">
    <property type="entry name" value="HTH_GNTR"/>
    <property type="match status" value="1"/>
</dbReference>
<dbReference type="Gene3D" id="1.20.120.530">
    <property type="entry name" value="GntR ligand-binding domain-like"/>
    <property type="match status" value="1"/>
</dbReference>
<dbReference type="InterPro" id="IPR008920">
    <property type="entry name" value="TF_FadR/GntR_C"/>
</dbReference>
<evidence type="ECO:0000259" key="4">
    <source>
        <dbReference type="PROSITE" id="PS50949"/>
    </source>
</evidence>
<keyword evidence="8" id="KW-1185">Reference proteome</keyword>
<dbReference type="AlphaFoldDB" id="A0AAN4ZSF7"/>
<dbReference type="PANTHER" id="PTHR43537:SF5">
    <property type="entry name" value="UXU OPERON TRANSCRIPTIONAL REGULATOR"/>
    <property type="match status" value="1"/>
</dbReference>
<keyword evidence="1" id="KW-0805">Transcription regulation</keyword>
<evidence type="ECO:0000256" key="1">
    <source>
        <dbReference type="ARBA" id="ARBA00023015"/>
    </source>
</evidence>
<keyword evidence="2" id="KW-0238">DNA-binding</keyword>
<dbReference type="InterPro" id="IPR000524">
    <property type="entry name" value="Tscrpt_reg_HTH_GntR"/>
</dbReference>
<dbReference type="EMBL" id="BKBO01000021">
    <property type="protein sequence ID" value="GEQ49597.1"/>
    <property type="molecule type" value="Genomic_DNA"/>
</dbReference>
<dbReference type="SMART" id="SM00345">
    <property type="entry name" value="HTH_GNTR"/>
    <property type="match status" value="1"/>
</dbReference>
<dbReference type="RefSeq" id="WP_202584044.1">
    <property type="nucleotide sequence ID" value="NZ_BKBO01000021.1"/>
</dbReference>
<comment type="caution">
    <text evidence="6">The sequence shown here is derived from an EMBL/GenBank/DDBJ whole genome shotgun (WGS) entry which is preliminary data.</text>
</comment>
<dbReference type="Proteomes" id="UP000886607">
    <property type="component" value="Unassembled WGS sequence"/>
</dbReference>
<dbReference type="Pfam" id="PF07729">
    <property type="entry name" value="FCD"/>
    <property type="match status" value="1"/>
</dbReference>
<dbReference type="SUPFAM" id="SSF46785">
    <property type="entry name" value="Winged helix' DNA-binding domain"/>
    <property type="match status" value="1"/>
</dbReference>
<evidence type="ECO:0000256" key="3">
    <source>
        <dbReference type="ARBA" id="ARBA00023163"/>
    </source>
</evidence>
<dbReference type="Proteomes" id="UP000886597">
    <property type="component" value="Unassembled WGS sequence"/>
</dbReference>
<sequence>MSIKDRVYSFLSEELTKGRLERGNHITEQYLVDNLGLSRTPIREALFQLVAEDILEKEPRKGYKFKSYTADDIKNLYELIGVLDGKVAADVLDKLTEEDYALMRFLIDSMYSAIKNGLYTKYNELQMQFHNVYINKSSNNFITEELVNKKNIFIGKAYPKVNPTKLHDLLMQTNKEHEKILELLKSHDALGIRQYLEEVHWNEAYALYDTWK</sequence>
<reference evidence="6" key="2">
    <citation type="journal article" date="2020" name="Int. Dairy J.">
        <title>Lactic acid bacterial diversity in Brie cheese focusing on salt concentration and pH of isolation medium and characterisation of halophilic and alkaliphilic lactic acid bacterial isolates.</title>
        <authorList>
            <person name="Unno R."/>
            <person name="Matsutani M."/>
            <person name="Suzuki T."/>
            <person name="Kodama K."/>
            <person name="Matsushita H."/>
            <person name="Yamasato K."/>
            <person name="Koizumi Y."/>
            <person name="Ishikawa M."/>
        </authorList>
    </citation>
    <scope>NUCLEOTIDE SEQUENCE</scope>
    <source>
        <strain evidence="6">7C1</strain>
        <strain evidence="5">8C4</strain>
    </source>
</reference>
<feature type="domain" description="HTH gntR-type" evidence="4">
    <location>
        <begin position="1"/>
        <end position="68"/>
    </location>
</feature>
<name>A0AAN4ZSF7_9ENTE</name>
<gene>
    <name evidence="5" type="ORF">TK11N_14490</name>
    <name evidence="6" type="ORF">TK2N_14220</name>
</gene>
<dbReference type="Pfam" id="PF00392">
    <property type="entry name" value="GntR"/>
    <property type="match status" value="1"/>
</dbReference>
<reference evidence="6" key="1">
    <citation type="submission" date="2019-08" db="EMBL/GenBank/DDBJ databases">
        <authorList>
            <person name="Ishikawa M."/>
            <person name="Suzuki T."/>
            <person name="Matsutani M."/>
        </authorList>
    </citation>
    <scope>NUCLEOTIDE SEQUENCE</scope>
    <source>
        <strain evidence="6">7C1</strain>
        <strain evidence="5">8C4</strain>
    </source>
</reference>
<evidence type="ECO:0000313" key="6">
    <source>
        <dbReference type="EMBL" id="GEQ54578.1"/>
    </source>
</evidence>
<dbReference type="GO" id="GO:0003677">
    <property type="term" value="F:DNA binding"/>
    <property type="evidence" value="ECO:0007669"/>
    <property type="project" value="UniProtKB-KW"/>
</dbReference>
<evidence type="ECO:0000256" key="2">
    <source>
        <dbReference type="ARBA" id="ARBA00023125"/>
    </source>
</evidence>
<proteinExistence type="predicted"/>
<dbReference type="PANTHER" id="PTHR43537">
    <property type="entry name" value="TRANSCRIPTIONAL REGULATOR, GNTR FAMILY"/>
    <property type="match status" value="1"/>
</dbReference>
<dbReference type="Gene3D" id="1.10.10.10">
    <property type="entry name" value="Winged helix-like DNA-binding domain superfamily/Winged helix DNA-binding domain"/>
    <property type="match status" value="1"/>
</dbReference>
<keyword evidence="3" id="KW-0804">Transcription</keyword>
<dbReference type="InterPro" id="IPR011711">
    <property type="entry name" value="GntR_C"/>
</dbReference>
<dbReference type="InterPro" id="IPR036390">
    <property type="entry name" value="WH_DNA-bd_sf"/>
</dbReference>
<dbReference type="GO" id="GO:0003700">
    <property type="term" value="F:DNA-binding transcription factor activity"/>
    <property type="evidence" value="ECO:0007669"/>
    <property type="project" value="InterPro"/>
</dbReference>
<organism evidence="6 7">
    <name type="scientific">Tetragenococcus koreensis</name>
    <dbReference type="NCBI Taxonomy" id="290335"/>
    <lineage>
        <taxon>Bacteria</taxon>
        <taxon>Bacillati</taxon>
        <taxon>Bacillota</taxon>
        <taxon>Bacilli</taxon>
        <taxon>Lactobacillales</taxon>
        <taxon>Enterococcaceae</taxon>
        <taxon>Tetragenococcus</taxon>
    </lineage>
</organism>
<dbReference type="SUPFAM" id="SSF48008">
    <property type="entry name" value="GntR ligand-binding domain-like"/>
    <property type="match status" value="1"/>
</dbReference>
<evidence type="ECO:0000313" key="7">
    <source>
        <dbReference type="Proteomes" id="UP000886597"/>
    </source>
</evidence>
<accession>A0AAN4ZSF7</accession>
<dbReference type="EMBL" id="BKBQ01000020">
    <property type="protein sequence ID" value="GEQ54578.1"/>
    <property type="molecule type" value="Genomic_DNA"/>
</dbReference>
<evidence type="ECO:0000313" key="8">
    <source>
        <dbReference type="Proteomes" id="UP000886607"/>
    </source>
</evidence>
<evidence type="ECO:0000313" key="5">
    <source>
        <dbReference type="EMBL" id="GEQ49597.1"/>
    </source>
</evidence>
<dbReference type="InterPro" id="IPR036388">
    <property type="entry name" value="WH-like_DNA-bd_sf"/>
</dbReference>
<protein>
    <submittedName>
        <fullName evidence="6">GntR family transcriptional regulator</fullName>
    </submittedName>
</protein>